<evidence type="ECO:0000313" key="2">
    <source>
        <dbReference type="EMBL" id="JAH91479.1"/>
    </source>
</evidence>
<name>A0A0E9WM58_ANGAN</name>
<organism evidence="2">
    <name type="scientific">Anguilla anguilla</name>
    <name type="common">European freshwater eel</name>
    <name type="synonym">Muraena anguilla</name>
    <dbReference type="NCBI Taxonomy" id="7936"/>
    <lineage>
        <taxon>Eukaryota</taxon>
        <taxon>Metazoa</taxon>
        <taxon>Chordata</taxon>
        <taxon>Craniata</taxon>
        <taxon>Vertebrata</taxon>
        <taxon>Euteleostomi</taxon>
        <taxon>Actinopterygii</taxon>
        <taxon>Neopterygii</taxon>
        <taxon>Teleostei</taxon>
        <taxon>Anguilliformes</taxon>
        <taxon>Anguillidae</taxon>
        <taxon>Anguilla</taxon>
    </lineage>
</organism>
<proteinExistence type="predicted"/>
<dbReference type="EMBL" id="GBXM01017098">
    <property type="protein sequence ID" value="JAH91479.1"/>
    <property type="molecule type" value="Transcribed_RNA"/>
</dbReference>
<accession>A0A0E9WM58</accession>
<evidence type="ECO:0000256" key="1">
    <source>
        <dbReference type="SAM" id="MobiDB-lite"/>
    </source>
</evidence>
<feature type="compositionally biased region" description="Basic and acidic residues" evidence="1">
    <location>
        <begin position="1"/>
        <end position="19"/>
    </location>
</feature>
<dbReference type="AlphaFoldDB" id="A0A0E9WM58"/>
<reference evidence="2" key="2">
    <citation type="journal article" date="2015" name="Fish Shellfish Immunol.">
        <title>Early steps in the European eel (Anguilla anguilla)-Vibrio vulnificus interaction in the gills: Role of the RtxA13 toxin.</title>
        <authorList>
            <person name="Callol A."/>
            <person name="Pajuelo D."/>
            <person name="Ebbesson L."/>
            <person name="Teles M."/>
            <person name="MacKenzie S."/>
            <person name="Amaro C."/>
        </authorList>
    </citation>
    <scope>NUCLEOTIDE SEQUENCE</scope>
</reference>
<protein>
    <submittedName>
        <fullName evidence="2">Uncharacterized protein</fullName>
    </submittedName>
</protein>
<reference evidence="2" key="1">
    <citation type="submission" date="2014-11" db="EMBL/GenBank/DDBJ databases">
        <authorList>
            <person name="Amaro Gonzalez C."/>
        </authorList>
    </citation>
    <scope>NUCLEOTIDE SEQUENCE</scope>
</reference>
<sequence>MLEVAKQETRGSHAIEPKKMHTSPPGGQCREKERLTHALHKWEYPSLMCGLLQVFASQSVRVS</sequence>
<feature type="region of interest" description="Disordered" evidence="1">
    <location>
        <begin position="1"/>
        <end position="31"/>
    </location>
</feature>